<evidence type="ECO:0000256" key="3">
    <source>
        <dbReference type="ARBA" id="ARBA00022989"/>
    </source>
</evidence>
<keyword evidence="4 5" id="KW-0472">Membrane</keyword>
<dbReference type="AlphaFoldDB" id="A0A165NMV7"/>
<keyword evidence="2 5" id="KW-0812">Transmembrane</keyword>
<protein>
    <submittedName>
        <fullName evidence="7">Metallo-dependent phosphatase</fullName>
    </submittedName>
</protein>
<feature type="domain" description="Calcineurin-like phosphoesterase" evidence="6">
    <location>
        <begin position="109"/>
        <end position="305"/>
    </location>
</feature>
<dbReference type="InterPro" id="IPR029052">
    <property type="entry name" value="Metallo-depent_PP-like"/>
</dbReference>
<reference evidence="7 8" key="1">
    <citation type="journal article" date="2016" name="Mol. Biol. Evol.">
        <title>Comparative Genomics of Early-Diverging Mushroom-Forming Fungi Provides Insights into the Origins of Lignocellulose Decay Capabilities.</title>
        <authorList>
            <person name="Nagy L.G."/>
            <person name="Riley R."/>
            <person name="Tritt A."/>
            <person name="Adam C."/>
            <person name="Daum C."/>
            <person name="Floudas D."/>
            <person name="Sun H."/>
            <person name="Yadav J.S."/>
            <person name="Pangilinan J."/>
            <person name="Larsson K.H."/>
            <person name="Matsuura K."/>
            <person name="Barry K."/>
            <person name="Labutti K."/>
            <person name="Kuo R."/>
            <person name="Ohm R.A."/>
            <person name="Bhattacharya S.S."/>
            <person name="Shirouzu T."/>
            <person name="Yoshinaga Y."/>
            <person name="Martin F.M."/>
            <person name="Grigoriev I.V."/>
            <person name="Hibbett D.S."/>
        </authorList>
    </citation>
    <scope>NUCLEOTIDE SEQUENCE [LARGE SCALE GENOMIC DNA]</scope>
    <source>
        <strain evidence="7 8">L-15889</strain>
    </source>
</reference>
<dbReference type="GO" id="GO:0006506">
    <property type="term" value="P:GPI anchor biosynthetic process"/>
    <property type="evidence" value="ECO:0007669"/>
    <property type="project" value="InterPro"/>
</dbReference>
<dbReference type="InterPro" id="IPR004843">
    <property type="entry name" value="Calcineurin-like_PHP"/>
</dbReference>
<organism evidence="7 8">
    <name type="scientific">Daedalea quercina L-15889</name>
    <dbReference type="NCBI Taxonomy" id="1314783"/>
    <lineage>
        <taxon>Eukaryota</taxon>
        <taxon>Fungi</taxon>
        <taxon>Dikarya</taxon>
        <taxon>Basidiomycota</taxon>
        <taxon>Agaricomycotina</taxon>
        <taxon>Agaricomycetes</taxon>
        <taxon>Polyporales</taxon>
        <taxon>Fomitopsis</taxon>
    </lineage>
</organism>
<sequence length="497" mass="56237">MYSQRLGVSHPYSALLNLLRVFWIGVVGHGEIWTFSQHVGRCRWPDTALYSEHDSSDSLLGIKHMLLVADPQILDEQSYPGRSPWLVWLTRLLVDLNMRKSWRAALALHPNAVVFLGDMMDNGRMDQSDDGYEEYFQRFRRIFRTSQQVPMYYISGNHDVGLGTSPRFSEHALGRYTSHFGLLNQIFEFGNHTFVLIDAPGLVAEEDMRHRSGYSYSHWADLSPNGVIAFVQSLGDREYAKARVLLTHIPLARPEGAPCGPLRERGTIRQGKGFGYQNTLAAATTEFILQRVQPSFVFSGDDHDYCTYTHTYDSSAADDAPSAGTVKEVTVKSFSMAMGIRQPGFQLLSIGAPPSRFAPSLATVPCLLPDQLGIYLNVYLPLFLFSVVLLLASNVHRVWTRDKYVSWVALPRWCQCQCLRAPWCMLFGRRVILRLPLSERPYEDYDVELGNEGSRRAVWGRSDARRGRGVLAGLSMDLMNTAWMPLVLFVGLAWWVS</sequence>
<dbReference type="GO" id="GO:0016020">
    <property type="term" value="C:membrane"/>
    <property type="evidence" value="ECO:0007669"/>
    <property type="project" value="UniProtKB-SubCell"/>
</dbReference>
<accession>A0A165NMV7</accession>
<keyword evidence="8" id="KW-1185">Reference proteome</keyword>
<evidence type="ECO:0000259" key="6">
    <source>
        <dbReference type="Pfam" id="PF00149"/>
    </source>
</evidence>
<dbReference type="GO" id="GO:0016787">
    <property type="term" value="F:hydrolase activity"/>
    <property type="evidence" value="ECO:0007669"/>
    <property type="project" value="InterPro"/>
</dbReference>
<dbReference type="SUPFAM" id="SSF56300">
    <property type="entry name" value="Metallo-dependent phosphatases"/>
    <property type="match status" value="1"/>
</dbReference>
<dbReference type="PANTHER" id="PTHR13315">
    <property type="entry name" value="METALLO PHOSPHOESTERASE RELATED"/>
    <property type="match status" value="1"/>
</dbReference>
<evidence type="ECO:0000256" key="2">
    <source>
        <dbReference type="ARBA" id="ARBA00022692"/>
    </source>
</evidence>
<dbReference type="GO" id="GO:0005783">
    <property type="term" value="C:endoplasmic reticulum"/>
    <property type="evidence" value="ECO:0007669"/>
    <property type="project" value="TreeGrafter"/>
</dbReference>
<evidence type="ECO:0000256" key="1">
    <source>
        <dbReference type="ARBA" id="ARBA00004141"/>
    </source>
</evidence>
<feature type="transmembrane region" description="Helical" evidence="5">
    <location>
        <begin position="372"/>
        <end position="392"/>
    </location>
</feature>
<comment type="subcellular location">
    <subcellularLocation>
        <location evidence="1">Membrane</location>
        <topology evidence="1">Multi-pass membrane protein</topology>
    </subcellularLocation>
</comment>
<dbReference type="STRING" id="1314783.A0A165NMV7"/>
<evidence type="ECO:0000256" key="5">
    <source>
        <dbReference type="SAM" id="Phobius"/>
    </source>
</evidence>
<evidence type="ECO:0000313" key="8">
    <source>
        <dbReference type="Proteomes" id="UP000076727"/>
    </source>
</evidence>
<evidence type="ECO:0000313" key="7">
    <source>
        <dbReference type="EMBL" id="KZT67161.1"/>
    </source>
</evidence>
<dbReference type="InterPro" id="IPR033308">
    <property type="entry name" value="PGAP5/Cdc1/Ted1"/>
</dbReference>
<evidence type="ECO:0000256" key="4">
    <source>
        <dbReference type="ARBA" id="ARBA00023136"/>
    </source>
</evidence>
<name>A0A165NMV7_9APHY</name>
<gene>
    <name evidence="7" type="ORF">DAEQUDRAFT_694500</name>
</gene>
<feature type="transmembrane region" description="Helical" evidence="5">
    <location>
        <begin position="470"/>
        <end position="496"/>
    </location>
</feature>
<dbReference type="EMBL" id="KV429079">
    <property type="protein sequence ID" value="KZT67161.1"/>
    <property type="molecule type" value="Genomic_DNA"/>
</dbReference>
<dbReference type="OrthoDB" id="5977743at2759"/>
<proteinExistence type="predicted"/>
<dbReference type="Gene3D" id="3.60.21.10">
    <property type="match status" value="1"/>
</dbReference>
<keyword evidence="3 5" id="KW-1133">Transmembrane helix</keyword>
<dbReference type="PANTHER" id="PTHR13315:SF4">
    <property type="entry name" value="METALLOPHOSPHOESTERASE, ISOFORM E"/>
    <property type="match status" value="1"/>
</dbReference>
<dbReference type="Proteomes" id="UP000076727">
    <property type="component" value="Unassembled WGS sequence"/>
</dbReference>
<dbReference type="Pfam" id="PF00149">
    <property type="entry name" value="Metallophos"/>
    <property type="match status" value="1"/>
</dbReference>